<name>A0A2A2L8E9_9BILA</name>
<comment type="caution">
    <text evidence="2">The sequence shown here is derived from an EMBL/GenBank/DDBJ whole genome shotgun (WGS) entry which is preliminary data.</text>
</comment>
<accession>A0A2A2L8E9</accession>
<dbReference type="EMBL" id="LIAE01007045">
    <property type="protein sequence ID" value="PAV82443.1"/>
    <property type="molecule type" value="Genomic_DNA"/>
</dbReference>
<sequence length="200" mass="23109">MIDSDKKVARLAGIEYVPIVRNEIERSKSLCEIIKTKALLKRLVFFWIMWFITAVSGFATDLYSNTIAGDFYINQIIFCLFIINSKWIIIYFDVKYPAFNRRVLHQGSQFIVVSLFSVITVMRHFEYSLAHLTTIWPPFVYAVVVALGTFELILSCLFLEESKGVDLDKVRLEDDELVGLKLGKVYPAKRECTMMKANIE</sequence>
<evidence type="ECO:0000313" key="2">
    <source>
        <dbReference type="EMBL" id="PAV82443.1"/>
    </source>
</evidence>
<dbReference type="STRING" id="2018661.A0A2A2L8E9"/>
<feature type="transmembrane region" description="Helical" evidence="1">
    <location>
        <begin position="104"/>
        <end position="123"/>
    </location>
</feature>
<feature type="transmembrane region" description="Helical" evidence="1">
    <location>
        <begin position="43"/>
        <end position="60"/>
    </location>
</feature>
<dbReference type="AlphaFoldDB" id="A0A2A2L8E9"/>
<dbReference type="OrthoDB" id="5296287at2759"/>
<organism evidence="2 3">
    <name type="scientific">Diploscapter pachys</name>
    <dbReference type="NCBI Taxonomy" id="2018661"/>
    <lineage>
        <taxon>Eukaryota</taxon>
        <taxon>Metazoa</taxon>
        <taxon>Ecdysozoa</taxon>
        <taxon>Nematoda</taxon>
        <taxon>Chromadorea</taxon>
        <taxon>Rhabditida</taxon>
        <taxon>Rhabditina</taxon>
        <taxon>Rhabditomorpha</taxon>
        <taxon>Rhabditoidea</taxon>
        <taxon>Rhabditidae</taxon>
        <taxon>Diploscapter</taxon>
    </lineage>
</organism>
<evidence type="ECO:0000313" key="3">
    <source>
        <dbReference type="Proteomes" id="UP000218231"/>
    </source>
</evidence>
<feature type="transmembrane region" description="Helical" evidence="1">
    <location>
        <begin position="72"/>
        <end position="92"/>
    </location>
</feature>
<keyword evidence="1" id="KW-0812">Transmembrane</keyword>
<keyword evidence="1" id="KW-1133">Transmembrane helix</keyword>
<protein>
    <submittedName>
        <fullName evidence="2">Uncharacterized protein</fullName>
    </submittedName>
</protein>
<reference evidence="2 3" key="1">
    <citation type="journal article" date="2017" name="Curr. Biol.">
        <title>Genome architecture and evolution of a unichromosomal asexual nematode.</title>
        <authorList>
            <person name="Fradin H."/>
            <person name="Zegar C."/>
            <person name="Gutwein M."/>
            <person name="Lucas J."/>
            <person name="Kovtun M."/>
            <person name="Corcoran D."/>
            <person name="Baugh L.R."/>
            <person name="Kiontke K."/>
            <person name="Gunsalus K."/>
            <person name="Fitch D.H."/>
            <person name="Piano F."/>
        </authorList>
    </citation>
    <scope>NUCLEOTIDE SEQUENCE [LARGE SCALE GENOMIC DNA]</scope>
    <source>
        <strain evidence="2">PF1309</strain>
    </source>
</reference>
<keyword evidence="1" id="KW-0472">Membrane</keyword>
<evidence type="ECO:0000256" key="1">
    <source>
        <dbReference type="SAM" id="Phobius"/>
    </source>
</evidence>
<dbReference type="Proteomes" id="UP000218231">
    <property type="component" value="Unassembled WGS sequence"/>
</dbReference>
<gene>
    <name evidence="2" type="ORF">WR25_16261</name>
</gene>
<keyword evidence="3" id="KW-1185">Reference proteome</keyword>
<proteinExistence type="predicted"/>
<feature type="transmembrane region" description="Helical" evidence="1">
    <location>
        <begin position="135"/>
        <end position="159"/>
    </location>
</feature>